<accession>A0AAP5BN71</accession>
<proteinExistence type="predicted"/>
<dbReference type="AlphaFoldDB" id="A0AAP5BN71"/>
<dbReference type="EMBL" id="JAMXWF010000062">
    <property type="protein sequence ID" value="MDQ6413560.1"/>
    <property type="molecule type" value="Genomic_DNA"/>
</dbReference>
<name>A0AAP5BN71_9BURK</name>
<keyword evidence="3" id="KW-1185">Reference proteome</keyword>
<sequence length="132" mass="14724">MRIDHDYIKRMIDVILSHPSPTFTIEDFDSAGLPYQTPEFEFHMKLFDDQGLIEQDDGDPGFGLTKGIDGYASWSVLPLRLTSRGHDFGEAVSDKSVWEKVRKELPGAAMSSLVTVSVGLFQAYAKNKLGLN</sequence>
<dbReference type="Pfam" id="PF10711">
    <property type="entry name" value="DUF2513"/>
    <property type="match status" value="1"/>
</dbReference>
<dbReference type="InterPro" id="IPR019650">
    <property type="entry name" value="DUF2513"/>
</dbReference>
<reference evidence="2" key="1">
    <citation type="submission" date="2022-06" db="EMBL/GenBank/DDBJ databases">
        <title>PHB producers.</title>
        <authorList>
            <person name="Besaury L."/>
        </authorList>
    </citation>
    <scope>NUCLEOTIDE SEQUENCE</scope>
    <source>
        <strain evidence="2 3">SEWS6</strain>
    </source>
</reference>
<evidence type="ECO:0000313" key="2">
    <source>
        <dbReference type="EMBL" id="MDQ6413560.1"/>
    </source>
</evidence>
<protein>
    <submittedName>
        <fullName evidence="2">DUF2513 domain-containing protein</fullName>
    </submittedName>
</protein>
<evidence type="ECO:0000313" key="4">
    <source>
        <dbReference type="Proteomes" id="UP001242288"/>
    </source>
</evidence>
<evidence type="ECO:0000313" key="3">
    <source>
        <dbReference type="Proteomes" id="UP001209412"/>
    </source>
</evidence>
<organism evidence="2 4">
    <name type="scientific">Paraburkholderia madseniana</name>
    <dbReference type="NCBI Taxonomy" id="2599607"/>
    <lineage>
        <taxon>Bacteria</taxon>
        <taxon>Pseudomonadati</taxon>
        <taxon>Pseudomonadota</taxon>
        <taxon>Betaproteobacteria</taxon>
        <taxon>Burkholderiales</taxon>
        <taxon>Burkholderiaceae</taxon>
        <taxon>Paraburkholderia</taxon>
    </lineage>
</organism>
<dbReference type="RefSeq" id="WP_266261879.1">
    <property type="nucleotide sequence ID" value="NZ_JAMXWF010000062.1"/>
</dbReference>
<comment type="caution">
    <text evidence="2">The sequence shown here is derived from an EMBL/GenBank/DDBJ whole genome shotgun (WGS) entry which is preliminary data.</text>
</comment>
<dbReference type="Proteomes" id="UP001209412">
    <property type="component" value="Unassembled WGS sequence"/>
</dbReference>
<evidence type="ECO:0000313" key="1">
    <source>
        <dbReference type="EMBL" id="MCX4151750.1"/>
    </source>
</evidence>
<dbReference type="EMBL" id="JAPKHW010000062">
    <property type="protein sequence ID" value="MCX4151750.1"/>
    <property type="molecule type" value="Genomic_DNA"/>
</dbReference>
<gene>
    <name evidence="2" type="ORF">NIE36_41275</name>
    <name evidence="1" type="ORF">OSB80_41385</name>
</gene>
<dbReference type="Proteomes" id="UP001242288">
    <property type="component" value="Unassembled WGS sequence"/>
</dbReference>